<keyword evidence="2" id="KW-1185">Reference proteome</keyword>
<evidence type="ECO:0008006" key="3">
    <source>
        <dbReference type="Google" id="ProtNLM"/>
    </source>
</evidence>
<sequence length="163" mass="18627">MKKTILTLGLISALFSNCKEPNHKPSISEERETIEGLDEQDINNEQHTFENSWVNEITLDNGRKWSANTETTEGVAKMIELIKTNETTSVEDFHLLAKKLNEVKNVVVRECTMKGAPHDNLHIFLHPLIEKIEILSKVSTIADGNKVLSSIKINLEQYYNYFK</sequence>
<proteinExistence type="predicted"/>
<name>A0ABX7DQI2_9FLAO</name>
<dbReference type="Proteomes" id="UP000629420">
    <property type="component" value="Chromosome"/>
</dbReference>
<protein>
    <recommendedName>
        <fullName evidence="3">Lipoprotein</fullName>
    </recommendedName>
</protein>
<accession>A0ABX7DQI2</accession>
<organism evidence="1 2">
    <name type="scientific">Aequorivita iocasae</name>
    <dbReference type="NCBI Taxonomy" id="2803865"/>
    <lineage>
        <taxon>Bacteria</taxon>
        <taxon>Pseudomonadati</taxon>
        <taxon>Bacteroidota</taxon>
        <taxon>Flavobacteriia</taxon>
        <taxon>Flavobacteriales</taxon>
        <taxon>Flavobacteriaceae</taxon>
        <taxon>Aequorivita</taxon>
    </lineage>
</organism>
<evidence type="ECO:0000313" key="1">
    <source>
        <dbReference type="EMBL" id="QQX75803.1"/>
    </source>
</evidence>
<reference evidence="1 2" key="1">
    <citation type="submission" date="2021-01" db="EMBL/GenBank/DDBJ databases">
        <title>Aequorivita sp. strain KX20305, a bacterium isolated from the sediment collected at a cold seep field in South China Sea.</title>
        <authorList>
            <person name="Zhang H."/>
            <person name="Li C."/>
        </authorList>
    </citation>
    <scope>NUCLEOTIDE SEQUENCE [LARGE SCALE GENOMIC DNA]</scope>
    <source>
        <strain evidence="1 2">KX20305</strain>
    </source>
</reference>
<dbReference type="RefSeq" id="WP_202335617.1">
    <property type="nucleotide sequence ID" value="NZ_CP068439.1"/>
</dbReference>
<evidence type="ECO:0000313" key="2">
    <source>
        <dbReference type="Proteomes" id="UP000629420"/>
    </source>
</evidence>
<gene>
    <name evidence="1" type="ORF">JK629_10720</name>
</gene>
<dbReference type="EMBL" id="CP068439">
    <property type="protein sequence ID" value="QQX75803.1"/>
    <property type="molecule type" value="Genomic_DNA"/>
</dbReference>